<evidence type="ECO:0000256" key="2">
    <source>
        <dbReference type="ARBA" id="ARBA00004162"/>
    </source>
</evidence>
<protein>
    <recommendedName>
        <fullName evidence="10">Flagellar protein FliL</fullName>
    </recommendedName>
</protein>
<dbReference type="RefSeq" id="WP_066289435.1">
    <property type="nucleotide sequence ID" value="NZ_CP016761.1"/>
</dbReference>
<dbReference type="InterPro" id="IPR005503">
    <property type="entry name" value="FliL"/>
</dbReference>
<keyword evidence="8" id="KW-1133">Transmembrane helix</keyword>
<gene>
    <name evidence="11" type="ORF">ABE41_009745</name>
</gene>
<dbReference type="GO" id="GO:0005886">
    <property type="term" value="C:plasma membrane"/>
    <property type="evidence" value="ECO:0007669"/>
    <property type="project" value="UniProtKB-SubCell"/>
</dbReference>
<dbReference type="AlphaFoldDB" id="A0A1B1Z4E0"/>
<dbReference type="PANTHER" id="PTHR35091">
    <property type="entry name" value="FLAGELLAR PROTEIN FLIL"/>
    <property type="match status" value="1"/>
</dbReference>
<keyword evidence="7 10" id="KW-0283">Flagellar rotation</keyword>
<evidence type="ECO:0000256" key="1">
    <source>
        <dbReference type="ARBA" id="ARBA00002254"/>
    </source>
</evidence>
<organism evidence="11 12">
    <name type="scientific">Fictibacillus arsenicus</name>
    <dbReference type="NCBI Taxonomy" id="255247"/>
    <lineage>
        <taxon>Bacteria</taxon>
        <taxon>Bacillati</taxon>
        <taxon>Bacillota</taxon>
        <taxon>Bacilli</taxon>
        <taxon>Bacillales</taxon>
        <taxon>Fictibacillaceae</taxon>
        <taxon>Fictibacillus</taxon>
    </lineage>
</organism>
<evidence type="ECO:0000313" key="11">
    <source>
        <dbReference type="EMBL" id="ANX12292.1"/>
    </source>
</evidence>
<keyword evidence="11" id="KW-0966">Cell projection</keyword>
<dbReference type="PANTHER" id="PTHR35091:SF2">
    <property type="entry name" value="FLAGELLAR PROTEIN FLIL"/>
    <property type="match status" value="1"/>
</dbReference>
<dbReference type="EMBL" id="CP016761">
    <property type="protein sequence ID" value="ANX12292.1"/>
    <property type="molecule type" value="Genomic_DNA"/>
</dbReference>
<sequence>MGKNKAVTIMLSMVVAIGLVGAAGYFGFQYFSPKTEASEPTAEELDKLMVETEEIITNPADKSVFVKIKFKIQTDNKDAKKELEKRLFQVNNLIIYEISNMKTEQLSGQKGLISLENTLKTEINKVMQDGKVVRVYTTQKIIQ</sequence>
<keyword evidence="5 10" id="KW-0145">Chemotaxis</keyword>
<comment type="subcellular location">
    <subcellularLocation>
        <location evidence="2">Cell membrane</location>
        <topology evidence="2">Single-pass membrane protein</topology>
    </subcellularLocation>
</comment>
<evidence type="ECO:0000256" key="8">
    <source>
        <dbReference type="ARBA" id="ARBA00022989"/>
    </source>
</evidence>
<dbReference type="GO" id="GO:0006935">
    <property type="term" value="P:chemotaxis"/>
    <property type="evidence" value="ECO:0007669"/>
    <property type="project" value="UniProtKB-KW"/>
</dbReference>
<keyword evidence="12" id="KW-1185">Reference proteome</keyword>
<keyword evidence="11" id="KW-0969">Cilium</keyword>
<keyword evidence="11" id="KW-0282">Flagellum</keyword>
<comment type="function">
    <text evidence="1 10">Controls the rotational direction of flagella during chemotaxis.</text>
</comment>
<accession>A0A1B1Z4E0</accession>
<dbReference type="NCBIfam" id="NF005826">
    <property type="entry name" value="PRK07718.1"/>
    <property type="match status" value="1"/>
</dbReference>
<keyword evidence="6" id="KW-0812">Transmembrane</keyword>
<evidence type="ECO:0000256" key="10">
    <source>
        <dbReference type="RuleBase" id="RU364125"/>
    </source>
</evidence>
<evidence type="ECO:0000256" key="9">
    <source>
        <dbReference type="ARBA" id="ARBA00023136"/>
    </source>
</evidence>
<dbReference type="STRING" id="255247.ABE41_009745"/>
<dbReference type="KEGG" id="far:ABE41_009745"/>
<dbReference type="Proteomes" id="UP000077412">
    <property type="component" value="Chromosome"/>
</dbReference>
<comment type="similarity">
    <text evidence="3 10">Belongs to the FliL family.</text>
</comment>
<evidence type="ECO:0000256" key="4">
    <source>
        <dbReference type="ARBA" id="ARBA00022475"/>
    </source>
</evidence>
<reference evidence="11 12" key="1">
    <citation type="submission" date="2016-08" db="EMBL/GenBank/DDBJ databases">
        <title>Complete genome sequence of Fictibacillus arsenicus G25-54, a strain with toxicity to nematodes and a potential arsenic-resistance activity.</title>
        <authorList>
            <person name="Zheng Z."/>
        </authorList>
    </citation>
    <scope>NUCLEOTIDE SEQUENCE [LARGE SCALE GENOMIC DNA]</scope>
    <source>
        <strain evidence="11 12">G25-54</strain>
    </source>
</reference>
<dbReference type="OrthoDB" id="2381796at2"/>
<keyword evidence="4 10" id="KW-1003">Cell membrane</keyword>
<dbReference type="GO" id="GO:0071978">
    <property type="term" value="P:bacterial-type flagellum-dependent swarming motility"/>
    <property type="evidence" value="ECO:0007669"/>
    <property type="project" value="TreeGrafter"/>
</dbReference>
<evidence type="ECO:0000256" key="5">
    <source>
        <dbReference type="ARBA" id="ARBA00022500"/>
    </source>
</evidence>
<dbReference type="GO" id="GO:0009425">
    <property type="term" value="C:bacterial-type flagellum basal body"/>
    <property type="evidence" value="ECO:0007669"/>
    <property type="project" value="InterPro"/>
</dbReference>
<proteinExistence type="inferred from homology"/>
<keyword evidence="9 10" id="KW-0472">Membrane</keyword>
<dbReference type="Pfam" id="PF03748">
    <property type="entry name" value="FliL"/>
    <property type="match status" value="1"/>
</dbReference>
<evidence type="ECO:0000313" key="12">
    <source>
        <dbReference type="Proteomes" id="UP000077412"/>
    </source>
</evidence>
<evidence type="ECO:0000256" key="7">
    <source>
        <dbReference type="ARBA" id="ARBA00022779"/>
    </source>
</evidence>
<name>A0A1B1Z4E0_9BACL</name>
<evidence type="ECO:0000256" key="6">
    <source>
        <dbReference type="ARBA" id="ARBA00022692"/>
    </source>
</evidence>
<evidence type="ECO:0000256" key="3">
    <source>
        <dbReference type="ARBA" id="ARBA00008281"/>
    </source>
</evidence>